<evidence type="ECO:0000259" key="1">
    <source>
        <dbReference type="Pfam" id="PF07859"/>
    </source>
</evidence>
<dbReference type="GO" id="GO:0016787">
    <property type="term" value="F:hydrolase activity"/>
    <property type="evidence" value="ECO:0007669"/>
    <property type="project" value="InterPro"/>
</dbReference>
<protein>
    <recommendedName>
        <fullName evidence="1">Alpha/beta hydrolase fold-3 domain-containing protein</fullName>
    </recommendedName>
</protein>
<dbReference type="Gene3D" id="3.40.50.1820">
    <property type="entry name" value="alpha/beta hydrolase"/>
    <property type="match status" value="1"/>
</dbReference>
<accession>B9G3S4</accession>
<proteinExistence type="predicted"/>
<dbReference type="InterPro" id="IPR050466">
    <property type="entry name" value="Carboxylest/Gibb_receptor"/>
</dbReference>
<dbReference type="Proteomes" id="UP000007752">
    <property type="component" value="Chromosome 9"/>
</dbReference>
<reference evidence="2" key="2">
    <citation type="submission" date="2008-12" db="EMBL/GenBank/DDBJ databases">
        <title>Improved gene annotation of the rice (Oryza sativa) genomes.</title>
        <authorList>
            <person name="Wang J."/>
            <person name="Li R."/>
            <person name="Fan W."/>
            <person name="Huang Q."/>
            <person name="Zhang J."/>
            <person name="Zhou Y."/>
            <person name="Hu Y."/>
            <person name="Zi S."/>
            <person name="Li J."/>
            <person name="Ni P."/>
            <person name="Zheng H."/>
            <person name="Zhang Y."/>
            <person name="Zhao M."/>
            <person name="Hao Q."/>
            <person name="McDermott J."/>
            <person name="Samudrala R."/>
            <person name="Kristiansen K."/>
            <person name="Wong G.K.-S."/>
        </authorList>
    </citation>
    <scope>NUCLEOTIDE SEQUENCE</scope>
</reference>
<dbReference type="AlphaFoldDB" id="B9G3S4"/>
<dbReference type="PANTHER" id="PTHR23024">
    <property type="entry name" value="ARYLACETAMIDE DEACETYLASE"/>
    <property type="match status" value="1"/>
</dbReference>
<dbReference type="EMBL" id="CM000146">
    <property type="protein sequence ID" value="EEE69772.1"/>
    <property type="molecule type" value="Genomic_DNA"/>
</dbReference>
<dbReference type="SUPFAM" id="SSF53474">
    <property type="entry name" value="alpha/beta-Hydrolases"/>
    <property type="match status" value="1"/>
</dbReference>
<sequence>MAARSVPRAPPRAPLFHRYAESLAARAAAVAVSFDYRVAPEHPCARGLRRRVGGAPVGGFPSHRPVPLGGQPRHMFLAGESAGANIVHNLKVGWGTDRLPSETPAAWRATALKLRRPEMRDGAWGGGATLVESDGEDHCFHLSSKFNNPNAVALLDHVVAEFIAMKGWIQPEGGEVSCPHYWREDYKSLHENPIKIFYM</sequence>
<reference evidence="2" key="1">
    <citation type="journal article" date="2005" name="PLoS Biol.">
        <title>The genomes of Oryza sativa: a history of duplications.</title>
        <authorList>
            <person name="Yu J."/>
            <person name="Wang J."/>
            <person name="Lin W."/>
            <person name="Li S."/>
            <person name="Li H."/>
            <person name="Zhou J."/>
            <person name="Ni P."/>
            <person name="Dong W."/>
            <person name="Hu S."/>
            <person name="Zeng C."/>
            <person name="Zhang J."/>
            <person name="Zhang Y."/>
            <person name="Li R."/>
            <person name="Xu Z."/>
            <person name="Li S."/>
            <person name="Li X."/>
            <person name="Zheng H."/>
            <person name="Cong L."/>
            <person name="Lin L."/>
            <person name="Yin J."/>
            <person name="Geng J."/>
            <person name="Li G."/>
            <person name="Shi J."/>
            <person name="Liu J."/>
            <person name="Lv H."/>
            <person name="Li J."/>
            <person name="Wang J."/>
            <person name="Deng Y."/>
            <person name="Ran L."/>
            <person name="Shi X."/>
            <person name="Wang X."/>
            <person name="Wu Q."/>
            <person name="Li C."/>
            <person name="Ren X."/>
            <person name="Wang J."/>
            <person name="Wang X."/>
            <person name="Li D."/>
            <person name="Liu D."/>
            <person name="Zhang X."/>
            <person name="Ji Z."/>
            <person name="Zhao W."/>
            <person name="Sun Y."/>
            <person name="Zhang Z."/>
            <person name="Bao J."/>
            <person name="Han Y."/>
            <person name="Dong L."/>
            <person name="Ji J."/>
            <person name="Chen P."/>
            <person name="Wu S."/>
            <person name="Liu J."/>
            <person name="Xiao Y."/>
            <person name="Bu D."/>
            <person name="Tan J."/>
            <person name="Yang L."/>
            <person name="Ye C."/>
            <person name="Zhang J."/>
            <person name="Xu J."/>
            <person name="Zhou Y."/>
            <person name="Yu Y."/>
            <person name="Zhang B."/>
            <person name="Zhuang S."/>
            <person name="Wei H."/>
            <person name="Liu B."/>
            <person name="Lei M."/>
            <person name="Yu H."/>
            <person name="Li Y."/>
            <person name="Xu H."/>
            <person name="Wei S."/>
            <person name="He X."/>
            <person name="Fang L."/>
            <person name="Zhang Z."/>
            <person name="Zhang Y."/>
            <person name="Huang X."/>
            <person name="Su Z."/>
            <person name="Tong W."/>
            <person name="Li J."/>
            <person name="Tong Z."/>
            <person name="Li S."/>
            <person name="Ye J."/>
            <person name="Wang L."/>
            <person name="Fang L."/>
            <person name="Lei T."/>
            <person name="Chen C."/>
            <person name="Chen H."/>
            <person name="Xu Z."/>
            <person name="Li H."/>
            <person name="Huang H."/>
            <person name="Zhang F."/>
            <person name="Xu H."/>
            <person name="Li N."/>
            <person name="Zhao C."/>
            <person name="Li S."/>
            <person name="Dong L."/>
            <person name="Huang Y."/>
            <person name="Li L."/>
            <person name="Xi Y."/>
            <person name="Qi Q."/>
            <person name="Li W."/>
            <person name="Zhang B."/>
            <person name="Hu W."/>
            <person name="Zhang Y."/>
            <person name="Tian X."/>
            <person name="Jiao Y."/>
            <person name="Liang X."/>
            <person name="Jin J."/>
            <person name="Gao L."/>
            <person name="Zheng W."/>
            <person name="Hao B."/>
            <person name="Liu S."/>
            <person name="Wang W."/>
            <person name="Yuan L."/>
            <person name="Cao M."/>
            <person name="McDermott J."/>
            <person name="Samudrala R."/>
            <person name="Wang J."/>
            <person name="Wong G.K."/>
            <person name="Yang H."/>
        </authorList>
    </citation>
    <scope>NUCLEOTIDE SEQUENCE [LARGE SCALE GENOMIC DNA]</scope>
</reference>
<name>B9G3S4_ORYSJ</name>
<feature type="domain" description="Alpha/beta hydrolase fold-3" evidence="1">
    <location>
        <begin position="17"/>
        <end position="97"/>
    </location>
</feature>
<evidence type="ECO:0000313" key="2">
    <source>
        <dbReference type="EMBL" id="EEE69772.1"/>
    </source>
</evidence>
<gene>
    <name evidence="2" type="ORF">OsJ_29488</name>
</gene>
<organism evidence="2">
    <name type="scientific">Oryza sativa subsp. japonica</name>
    <name type="common">Rice</name>
    <dbReference type="NCBI Taxonomy" id="39947"/>
    <lineage>
        <taxon>Eukaryota</taxon>
        <taxon>Viridiplantae</taxon>
        <taxon>Streptophyta</taxon>
        <taxon>Embryophyta</taxon>
        <taxon>Tracheophyta</taxon>
        <taxon>Spermatophyta</taxon>
        <taxon>Magnoliopsida</taxon>
        <taxon>Liliopsida</taxon>
        <taxon>Poales</taxon>
        <taxon>Poaceae</taxon>
        <taxon>BOP clade</taxon>
        <taxon>Oryzoideae</taxon>
        <taxon>Oryzeae</taxon>
        <taxon>Oryzinae</taxon>
        <taxon>Oryza</taxon>
        <taxon>Oryza sativa</taxon>
    </lineage>
</organism>
<dbReference type="Pfam" id="PF07859">
    <property type="entry name" value="Abhydrolase_3"/>
    <property type="match status" value="1"/>
</dbReference>
<dbReference type="InterPro" id="IPR029058">
    <property type="entry name" value="AB_hydrolase_fold"/>
</dbReference>
<dbReference type="PANTHER" id="PTHR23024:SF563">
    <property type="entry name" value="OS09G0435700 PROTEIN"/>
    <property type="match status" value="1"/>
</dbReference>
<dbReference type="InterPro" id="IPR013094">
    <property type="entry name" value="AB_hydrolase_3"/>
</dbReference>